<dbReference type="InterPro" id="IPR006913">
    <property type="entry name" value="CENP-V/GFA"/>
</dbReference>
<reference evidence="6 7" key="1">
    <citation type="submission" date="2020-04" db="EMBL/GenBank/DDBJ databases">
        <authorList>
            <person name="De Canck E."/>
        </authorList>
    </citation>
    <scope>NUCLEOTIDE SEQUENCE [LARGE SCALE GENOMIC DNA]</scope>
    <source>
        <strain evidence="6 7">LMG 29739</strain>
    </source>
</reference>
<dbReference type="SUPFAM" id="SSF51316">
    <property type="entry name" value="Mss4-like"/>
    <property type="match status" value="1"/>
</dbReference>
<dbReference type="PANTHER" id="PTHR33337:SF40">
    <property type="entry name" value="CENP-V_GFA DOMAIN-CONTAINING PROTEIN-RELATED"/>
    <property type="match status" value="1"/>
</dbReference>
<keyword evidence="7" id="KW-1185">Reference proteome</keyword>
<accession>A0A6J5CYE0</accession>
<proteinExistence type="inferred from homology"/>
<keyword evidence="2" id="KW-0479">Metal-binding</keyword>
<dbReference type="AlphaFoldDB" id="A0A6J5CYE0"/>
<name>A0A6J5CYE0_9BURK</name>
<dbReference type="GO" id="GO:0016846">
    <property type="term" value="F:carbon-sulfur lyase activity"/>
    <property type="evidence" value="ECO:0007669"/>
    <property type="project" value="InterPro"/>
</dbReference>
<dbReference type="InterPro" id="IPR011057">
    <property type="entry name" value="Mss4-like_sf"/>
</dbReference>
<evidence type="ECO:0000313" key="7">
    <source>
        <dbReference type="Proteomes" id="UP000494329"/>
    </source>
</evidence>
<evidence type="ECO:0000313" key="6">
    <source>
        <dbReference type="EMBL" id="CAB3746643.1"/>
    </source>
</evidence>
<evidence type="ECO:0000259" key="5">
    <source>
        <dbReference type="PROSITE" id="PS51891"/>
    </source>
</evidence>
<evidence type="ECO:0000256" key="4">
    <source>
        <dbReference type="ARBA" id="ARBA00023239"/>
    </source>
</evidence>
<comment type="similarity">
    <text evidence="1">Belongs to the Gfa family.</text>
</comment>
<gene>
    <name evidence="6" type="ORF">LMG29739_00235</name>
</gene>
<evidence type="ECO:0000256" key="3">
    <source>
        <dbReference type="ARBA" id="ARBA00022833"/>
    </source>
</evidence>
<keyword evidence="3" id="KW-0862">Zinc</keyword>
<feature type="domain" description="CENP-V/GFA" evidence="5">
    <location>
        <begin position="14"/>
        <end position="116"/>
    </location>
</feature>
<dbReference type="RefSeq" id="WP_175108898.1">
    <property type="nucleotide sequence ID" value="NZ_CADIKF010000001.1"/>
</dbReference>
<organism evidence="6 7">
    <name type="scientific">Paraburkholderia solisilvae</name>
    <dbReference type="NCBI Taxonomy" id="624376"/>
    <lineage>
        <taxon>Bacteria</taxon>
        <taxon>Pseudomonadati</taxon>
        <taxon>Pseudomonadota</taxon>
        <taxon>Betaproteobacteria</taxon>
        <taxon>Burkholderiales</taxon>
        <taxon>Burkholderiaceae</taxon>
        <taxon>Paraburkholderia</taxon>
    </lineage>
</organism>
<evidence type="ECO:0000256" key="2">
    <source>
        <dbReference type="ARBA" id="ARBA00022723"/>
    </source>
</evidence>
<dbReference type="Proteomes" id="UP000494329">
    <property type="component" value="Unassembled WGS sequence"/>
</dbReference>
<evidence type="ECO:0000256" key="1">
    <source>
        <dbReference type="ARBA" id="ARBA00005495"/>
    </source>
</evidence>
<dbReference type="Pfam" id="PF04828">
    <property type="entry name" value="GFA"/>
    <property type="match status" value="1"/>
</dbReference>
<sequence length="139" mass="15760">METFPYTPSQQPLYDGGCACGALRFRAKGEPKRVGICHCMTCRRIHGSAFGSYAIYERDDIEWSGDTRAWKSSPLGRRHFCPACGSVAYMEYGDGSELDIPLGSFDRTGIFEPTYELWCCHREPWLPAGVRTEFDKDRT</sequence>
<dbReference type="EMBL" id="CADIKF010000001">
    <property type="protein sequence ID" value="CAB3746643.1"/>
    <property type="molecule type" value="Genomic_DNA"/>
</dbReference>
<keyword evidence="4" id="KW-0456">Lyase</keyword>
<dbReference type="Gene3D" id="3.90.1590.10">
    <property type="entry name" value="glutathione-dependent formaldehyde- activating enzyme (gfa)"/>
    <property type="match status" value="1"/>
</dbReference>
<dbReference type="PROSITE" id="PS51891">
    <property type="entry name" value="CENP_V_GFA"/>
    <property type="match status" value="1"/>
</dbReference>
<dbReference type="GO" id="GO:0046872">
    <property type="term" value="F:metal ion binding"/>
    <property type="evidence" value="ECO:0007669"/>
    <property type="project" value="UniProtKB-KW"/>
</dbReference>
<dbReference type="PANTHER" id="PTHR33337">
    <property type="entry name" value="GFA DOMAIN-CONTAINING PROTEIN"/>
    <property type="match status" value="1"/>
</dbReference>
<protein>
    <recommendedName>
        <fullName evidence="5">CENP-V/GFA domain-containing protein</fullName>
    </recommendedName>
</protein>